<dbReference type="EMBL" id="MPUH01000644">
    <property type="protein sequence ID" value="OMJ76218.1"/>
    <property type="molecule type" value="Genomic_DNA"/>
</dbReference>
<comment type="catalytic activity">
    <reaction evidence="5 6">
        <text>O-phospho-L-threonyl-[protein] + H2O = L-threonyl-[protein] + phosphate</text>
        <dbReference type="Rhea" id="RHEA:47004"/>
        <dbReference type="Rhea" id="RHEA-COMP:11060"/>
        <dbReference type="Rhea" id="RHEA-COMP:11605"/>
        <dbReference type="ChEBI" id="CHEBI:15377"/>
        <dbReference type="ChEBI" id="CHEBI:30013"/>
        <dbReference type="ChEBI" id="CHEBI:43474"/>
        <dbReference type="ChEBI" id="CHEBI:61977"/>
        <dbReference type="EC" id="3.1.3.16"/>
    </reaction>
</comment>
<protein>
    <recommendedName>
        <fullName evidence="6">RNA polymerase II subunit A C-terminal domain phosphatase</fullName>
        <ecNumber evidence="6">3.1.3.16</ecNumber>
    </recommendedName>
</protein>
<evidence type="ECO:0000256" key="2">
    <source>
        <dbReference type="ARBA" id="ARBA00022801"/>
    </source>
</evidence>
<dbReference type="InterPro" id="IPR011947">
    <property type="entry name" value="FCP1_euk"/>
</dbReference>
<evidence type="ECO:0000256" key="7">
    <source>
        <dbReference type="SAM" id="MobiDB-lite"/>
    </source>
</evidence>
<dbReference type="InterPro" id="IPR039189">
    <property type="entry name" value="Fcp1"/>
</dbReference>
<accession>A0A1R2BHH9</accession>
<feature type="domain" description="FCP1 homology" evidence="9">
    <location>
        <begin position="152"/>
        <end position="318"/>
    </location>
</feature>
<gene>
    <name evidence="10" type="ORF">SteCoe_24475</name>
</gene>
<dbReference type="Gene3D" id="3.40.50.10190">
    <property type="entry name" value="BRCT domain"/>
    <property type="match status" value="1"/>
</dbReference>
<dbReference type="CDD" id="cd07521">
    <property type="entry name" value="HAD_FCP1-like"/>
    <property type="match status" value="1"/>
</dbReference>
<dbReference type="CDD" id="cd17729">
    <property type="entry name" value="BRCT_CTDP1"/>
    <property type="match status" value="1"/>
</dbReference>
<dbReference type="InterPro" id="IPR004274">
    <property type="entry name" value="FCP1_dom"/>
</dbReference>
<keyword evidence="2 6" id="KW-0378">Hydrolase</keyword>
<comment type="catalytic activity">
    <reaction evidence="4 6">
        <text>O-phospho-L-seryl-[protein] + H2O = L-seryl-[protein] + phosphate</text>
        <dbReference type="Rhea" id="RHEA:20629"/>
        <dbReference type="Rhea" id="RHEA-COMP:9863"/>
        <dbReference type="Rhea" id="RHEA-COMP:11604"/>
        <dbReference type="ChEBI" id="CHEBI:15377"/>
        <dbReference type="ChEBI" id="CHEBI:29999"/>
        <dbReference type="ChEBI" id="CHEBI:43474"/>
        <dbReference type="ChEBI" id="CHEBI:83421"/>
        <dbReference type="EC" id="3.1.3.16"/>
    </reaction>
</comment>
<sequence length="480" mass="54906">MFEIIKCPDLGNKILREVIWKVTVSQVITEKILLCVLVVDDEDYGLLTQILNQKLYTTKKIEIHTSVIGAIEKLNTIEEIMKSNELCTINISDKNHNCDHEIEYGGMCVKCGRELEDINLPFKLPCGVSGRNLKFTENLAAKIEENKKAQLINSQKLILVLDLDHTLIHTFQGKSQAPGIHNFLIDGNDYSTKLRPHLETFLESMRQMYEMCVYTMGSHNYANQIVHIVDPEQKYFASRVISKDDSENKSVKNLKLLLPFDDSMAVILDDTYEVWPNCENLILAERFLYFAEISEFDKKFCGENDCYLLFISELLKRLHNRFYSDGVNDVKQILKDLRLEVLQGINIVLSGVISEIPPSNNFYWQSASKFGAVCSNDIVESTTHVVAKNMGTKKTKAALEKNIPVVQLLWLHLSISFWYKLPEDYFKFENISNFDIRAIVNVIKIRRNSLENSEAQKIPKFTTSESESDSDSESDAVASD</sequence>
<evidence type="ECO:0000313" key="11">
    <source>
        <dbReference type="Proteomes" id="UP000187209"/>
    </source>
</evidence>
<dbReference type="NCBIfam" id="TIGR02250">
    <property type="entry name" value="FCP1_euk"/>
    <property type="match status" value="1"/>
</dbReference>
<dbReference type="Proteomes" id="UP000187209">
    <property type="component" value="Unassembled WGS sequence"/>
</dbReference>
<dbReference type="SMART" id="SM00577">
    <property type="entry name" value="CPDc"/>
    <property type="match status" value="1"/>
</dbReference>
<evidence type="ECO:0000259" key="8">
    <source>
        <dbReference type="PROSITE" id="PS50172"/>
    </source>
</evidence>
<dbReference type="SMART" id="SM00292">
    <property type="entry name" value="BRCT"/>
    <property type="match status" value="1"/>
</dbReference>
<name>A0A1R2BHH9_9CILI</name>
<dbReference type="OrthoDB" id="288249at2759"/>
<dbReference type="Pfam" id="PF03031">
    <property type="entry name" value="NIF"/>
    <property type="match status" value="1"/>
</dbReference>
<dbReference type="SUPFAM" id="SSF56784">
    <property type="entry name" value="HAD-like"/>
    <property type="match status" value="1"/>
</dbReference>
<dbReference type="InterPro" id="IPR036420">
    <property type="entry name" value="BRCT_dom_sf"/>
</dbReference>
<dbReference type="InterPro" id="IPR001357">
    <property type="entry name" value="BRCT_dom"/>
</dbReference>
<comment type="function">
    <text evidence="6">This promotes the activity of RNA polymerase II.</text>
</comment>
<comment type="subcellular location">
    <subcellularLocation>
        <location evidence="1 6">Nucleus</location>
    </subcellularLocation>
</comment>
<dbReference type="PROSITE" id="PS50172">
    <property type="entry name" value="BRCT"/>
    <property type="match status" value="1"/>
</dbReference>
<organism evidence="10 11">
    <name type="scientific">Stentor coeruleus</name>
    <dbReference type="NCBI Taxonomy" id="5963"/>
    <lineage>
        <taxon>Eukaryota</taxon>
        <taxon>Sar</taxon>
        <taxon>Alveolata</taxon>
        <taxon>Ciliophora</taxon>
        <taxon>Postciliodesmatophora</taxon>
        <taxon>Heterotrichea</taxon>
        <taxon>Heterotrichida</taxon>
        <taxon>Stentoridae</taxon>
        <taxon>Stentor</taxon>
    </lineage>
</organism>
<dbReference type="Gene3D" id="3.40.50.1000">
    <property type="entry name" value="HAD superfamily/HAD-like"/>
    <property type="match status" value="1"/>
</dbReference>
<dbReference type="SUPFAM" id="SSF52113">
    <property type="entry name" value="BRCT domain"/>
    <property type="match status" value="1"/>
</dbReference>
<dbReference type="GO" id="GO:0008420">
    <property type="term" value="F:RNA polymerase II CTD heptapeptide repeat phosphatase activity"/>
    <property type="evidence" value="ECO:0007669"/>
    <property type="project" value="UniProtKB-UniRule"/>
</dbReference>
<evidence type="ECO:0000256" key="5">
    <source>
        <dbReference type="ARBA" id="ARBA00048336"/>
    </source>
</evidence>
<feature type="region of interest" description="Disordered" evidence="7">
    <location>
        <begin position="456"/>
        <end position="480"/>
    </location>
</feature>
<proteinExistence type="predicted"/>
<dbReference type="GO" id="GO:0005634">
    <property type="term" value="C:nucleus"/>
    <property type="evidence" value="ECO:0007669"/>
    <property type="project" value="UniProtKB-SubCell"/>
</dbReference>
<dbReference type="PANTHER" id="PTHR23081:SF36">
    <property type="entry name" value="RNA POLYMERASE II SUBUNIT A C-TERMINAL DOMAIN PHOSPHATASE"/>
    <property type="match status" value="1"/>
</dbReference>
<evidence type="ECO:0000313" key="10">
    <source>
        <dbReference type="EMBL" id="OMJ76218.1"/>
    </source>
</evidence>
<evidence type="ECO:0000256" key="1">
    <source>
        <dbReference type="ARBA" id="ARBA00004123"/>
    </source>
</evidence>
<feature type="domain" description="BRCT" evidence="8">
    <location>
        <begin position="337"/>
        <end position="428"/>
    </location>
</feature>
<comment type="caution">
    <text evidence="10">The sequence shown here is derived from an EMBL/GenBank/DDBJ whole genome shotgun (WGS) entry which is preliminary data.</text>
</comment>
<dbReference type="PANTHER" id="PTHR23081">
    <property type="entry name" value="RNA POLYMERASE II CTD PHOSPHATASE"/>
    <property type="match status" value="1"/>
</dbReference>
<keyword evidence="3 6" id="KW-0539">Nucleus</keyword>
<reference evidence="10 11" key="1">
    <citation type="submission" date="2016-11" db="EMBL/GenBank/DDBJ databases">
        <title>The macronuclear genome of Stentor coeruleus: a giant cell with tiny introns.</title>
        <authorList>
            <person name="Slabodnick M."/>
            <person name="Ruby J.G."/>
            <person name="Reiff S.B."/>
            <person name="Swart E.C."/>
            <person name="Gosai S."/>
            <person name="Prabakaran S."/>
            <person name="Witkowska E."/>
            <person name="Larue G.E."/>
            <person name="Fisher S."/>
            <person name="Freeman R.M."/>
            <person name="Gunawardena J."/>
            <person name="Chu W."/>
            <person name="Stover N.A."/>
            <person name="Gregory B.D."/>
            <person name="Nowacki M."/>
            <person name="Derisi J."/>
            <person name="Roy S.W."/>
            <person name="Marshall W.F."/>
            <person name="Sood P."/>
        </authorList>
    </citation>
    <scope>NUCLEOTIDE SEQUENCE [LARGE SCALE GENOMIC DNA]</scope>
    <source>
        <strain evidence="10">WM001</strain>
    </source>
</reference>
<dbReference type="AlphaFoldDB" id="A0A1R2BHH9"/>
<keyword evidence="11" id="KW-1185">Reference proteome</keyword>
<evidence type="ECO:0000256" key="4">
    <source>
        <dbReference type="ARBA" id="ARBA00047761"/>
    </source>
</evidence>
<dbReference type="Pfam" id="PF12738">
    <property type="entry name" value="PTCB-BRCT"/>
    <property type="match status" value="1"/>
</dbReference>
<evidence type="ECO:0000256" key="6">
    <source>
        <dbReference type="RuleBase" id="RU366066"/>
    </source>
</evidence>
<dbReference type="InterPro" id="IPR023214">
    <property type="entry name" value="HAD_sf"/>
</dbReference>
<dbReference type="PROSITE" id="PS50969">
    <property type="entry name" value="FCP1"/>
    <property type="match status" value="1"/>
</dbReference>
<evidence type="ECO:0000256" key="3">
    <source>
        <dbReference type="ARBA" id="ARBA00023242"/>
    </source>
</evidence>
<dbReference type="InterPro" id="IPR036412">
    <property type="entry name" value="HAD-like_sf"/>
</dbReference>
<dbReference type="EC" id="3.1.3.16" evidence="6"/>
<evidence type="ECO:0000259" key="9">
    <source>
        <dbReference type="PROSITE" id="PS50969"/>
    </source>
</evidence>